<comment type="catalytic activity">
    <reaction evidence="11">
        <text>a quinone + sn-glycerol 3-phosphate = dihydroxyacetone phosphate + a quinol</text>
        <dbReference type="Rhea" id="RHEA:18977"/>
        <dbReference type="ChEBI" id="CHEBI:24646"/>
        <dbReference type="ChEBI" id="CHEBI:57597"/>
        <dbReference type="ChEBI" id="CHEBI:57642"/>
        <dbReference type="ChEBI" id="CHEBI:132124"/>
        <dbReference type="EC" id="1.1.5.3"/>
    </reaction>
</comment>
<evidence type="ECO:0000256" key="5">
    <source>
        <dbReference type="ARBA" id="ARBA00022630"/>
    </source>
</evidence>
<dbReference type="InterPro" id="IPR006076">
    <property type="entry name" value="FAD-dep_OxRdtase"/>
</dbReference>
<accession>A0AAV7KL81</accession>
<organism evidence="13 14">
    <name type="scientific">Oopsacas minuta</name>
    <dbReference type="NCBI Taxonomy" id="111878"/>
    <lineage>
        <taxon>Eukaryota</taxon>
        <taxon>Metazoa</taxon>
        <taxon>Porifera</taxon>
        <taxon>Hexactinellida</taxon>
        <taxon>Hexasterophora</taxon>
        <taxon>Lyssacinosida</taxon>
        <taxon>Leucopsacidae</taxon>
        <taxon>Oopsacas</taxon>
    </lineage>
</organism>
<proteinExistence type="inferred from homology"/>
<evidence type="ECO:0000259" key="12">
    <source>
        <dbReference type="PROSITE" id="PS50222"/>
    </source>
</evidence>
<dbReference type="Gene3D" id="3.30.9.10">
    <property type="entry name" value="D-Amino Acid Oxidase, subunit A, domain 2"/>
    <property type="match status" value="1"/>
</dbReference>
<dbReference type="PANTHER" id="PTHR11985:SF15">
    <property type="entry name" value="GLYCEROL-3-PHOSPHATE DEHYDROGENASE, MITOCHONDRIAL"/>
    <property type="match status" value="1"/>
</dbReference>
<keyword evidence="7" id="KW-0274">FAD</keyword>
<feature type="domain" description="EF-hand" evidence="12">
    <location>
        <begin position="664"/>
        <end position="699"/>
    </location>
</feature>
<dbReference type="GO" id="GO:0005739">
    <property type="term" value="C:mitochondrion"/>
    <property type="evidence" value="ECO:0007669"/>
    <property type="project" value="TreeGrafter"/>
</dbReference>
<keyword evidence="9" id="KW-0809">Transit peptide</keyword>
<evidence type="ECO:0000256" key="3">
    <source>
        <dbReference type="ARBA" id="ARBA00007330"/>
    </source>
</evidence>
<evidence type="ECO:0000256" key="11">
    <source>
        <dbReference type="RuleBase" id="RU361217"/>
    </source>
</evidence>
<dbReference type="GO" id="GO:0006072">
    <property type="term" value="P:glycerol-3-phosphate metabolic process"/>
    <property type="evidence" value="ECO:0007669"/>
    <property type="project" value="UniProtKB-UniRule"/>
</dbReference>
<dbReference type="EC" id="1.1.5.3" evidence="4 11"/>
<dbReference type="InterPro" id="IPR000447">
    <property type="entry name" value="G3P_DH_FAD-dep"/>
</dbReference>
<dbReference type="Pfam" id="PF13499">
    <property type="entry name" value="EF-hand_7"/>
    <property type="match status" value="1"/>
</dbReference>
<dbReference type="SMART" id="SM00054">
    <property type="entry name" value="EFh"/>
    <property type="match status" value="2"/>
</dbReference>
<dbReference type="Gene3D" id="1.10.8.870">
    <property type="entry name" value="Alpha-glycerophosphate oxidase, cap domain"/>
    <property type="match status" value="1"/>
</dbReference>
<dbReference type="AlphaFoldDB" id="A0AAV7KL81"/>
<evidence type="ECO:0000313" key="13">
    <source>
        <dbReference type="EMBL" id="KAI6660919.1"/>
    </source>
</evidence>
<keyword evidence="6" id="KW-0677">Repeat</keyword>
<dbReference type="FunFam" id="1.10.8.870:FF:000010">
    <property type="entry name" value="Glycerol-3-phosphate dehydrogenase"/>
    <property type="match status" value="1"/>
</dbReference>
<dbReference type="Pfam" id="PF16901">
    <property type="entry name" value="DAO_C"/>
    <property type="match status" value="1"/>
</dbReference>
<keyword evidence="14" id="KW-1185">Reference proteome</keyword>
<dbReference type="PROSITE" id="PS00978">
    <property type="entry name" value="FAD_G3PDH_2"/>
    <property type="match status" value="1"/>
</dbReference>
<dbReference type="PRINTS" id="PR01001">
    <property type="entry name" value="FADG3PDH"/>
</dbReference>
<gene>
    <name evidence="13" type="ORF">LOD99_13643</name>
</gene>
<feature type="domain" description="EF-hand" evidence="12">
    <location>
        <begin position="628"/>
        <end position="663"/>
    </location>
</feature>
<evidence type="ECO:0000256" key="7">
    <source>
        <dbReference type="ARBA" id="ARBA00022827"/>
    </source>
</evidence>
<dbReference type="SUPFAM" id="SSF47473">
    <property type="entry name" value="EF-hand"/>
    <property type="match status" value="1"/>
</dbReference>
<dbReference type="SUPFAM" id="SSF51905">
    <property type="entry name" value="FAD/NAD(P)-binding domain"/>
    <property type="match status" value="1"/>
</dbReference>
<reference evidence="13 14" key="1">
    <citation type="journal article" date="2023" name="BMC Biol.">
        <title>The compact genome of the sponge Oopsacas minuta (Hexactinellida) is lacking key metazoan core genes.</title>
        <authorList>
            <person name="Santini S."/>
            <person name="Schenkelaars Q."/>
            <person name="Jourda C."/>
            <person name="Duchesne M."/>
            <person name="Belahbib H."/>
            <person name="Rocher C."/>
            <person name="Selva M."/>
            <person name="Riesgo A."/>
            <person name="Vervoort M."/>
            <person name="Leys S.P."/>
            <person name="Kodjabachian L."/>
            <person name="Le Bivic A."/>
            <person name="Borchiellini C."/>
            <person name="Claverie J.M."/>
            <person name="Renard E."/>
        </authorList>
    </citation>
    <scope>NUCLEOTIDE SEQUENCE [LARGE SCALE GENOMIC DNA]</scope>
    <source>
        <strain evidence="13">SPO-2</strain>
    </source>
</reference>
<keyword evidence="5 11" id="KW-0285">Flavoprotein</keyword>
<dbReference type="FunFam" id="1.10.238.10:FF:000178">
    <property type="entry name" value="Calmodulin-2 A"/>
    <property type="match status" value="1"/>
</dbReference>
<sequence>MRRLLGSLMLVSGCATTGIYINSLRKRSEIHSFNQAELRTPEFFQRVLAQQKTIPQLEEWPELTIPSRSDQIVKLQSDIEFDILVIGGGATGCGVALDAATRGLNTAMVDKFDFSSGTSSKSTKLIHGGVRYLQKAILGLDYEQYKLVREALQERANLLRIAPHLAYPLPIMLPIYTFWQIPYFWAGIKCYDMVAGKEVLQKSYFVSRSKALEMFPMLNKQKLRGAIIYYDGQHNDARMNIALAITAAQNGATIANHVNVKSLLKNGKGKVCGAHVCDRFSKKEWDIHAKVVINATGPFTDSIRVMSESNATPICQPSAGIHVVLPSYYSPKHMGLLDPNSSDGRVIFFLPWEGKTIAGTTDSPIALTHTPQPSESSIQFILSEIRNYLDPGLTIRRGDVQAAWSGIRPLVSDPSSKNTQSISRNHVIEVDKHGLITIAGGKWTTYRSMAEEAVSRAVSEGGLQTTSSSNTLGMFLNGGEQYHPLLFVRLIQDFGLEHETAWHLARCYGDKAAEVARLASFTGKKHPLVGRKLAEDFPYIEAEVLYALKEYACTVTDVVARRLSLAFLNVQAAEVAVPRIAEIMGERLGWSWSEREAQVSEAIEYLDSMGNKVRHEIRSSFPEKFNDEELVNLKKKFLEFDKDHDGQISVLDMRKVLENLQQRVTEQELRELIAEVDTNRNQTIEFEEFVQLIASLKAGTVTDSRFGALIQQQDLRRKDYSNLSHTIPVEKSGGGV</sequence>
<dbReference type="Proteomes" id="UP001165289">
    <property type="component" value="Unassembled WGS sequence"/>
</dbReference>
<protein>
    <recommendedName>
        <fullName evidence="4 11">Glycerol-3-phosphate dehydrogenase</fullName>
        <ecNumber evidence="4 11">1.1.5.3</ecNumber>
    </recommendedName>
</protein>
<comment type="pathway">
    <text evidence="2">Polyol metabolism; glycerol degradation.</text>
</comment>
<evidence type="ECO:0000256" key="1">
    <source>
        <dbReference type="ARBA" id="ARBA00001974"/>
    </source>
</evidence>
<dbReference type="CDD" id="cd00051">
    <property type="entry name" value="EFh"/>
    <property type="match status" value="1"/>
</dbReference>
<evidence type="ECO:0000256" key="2">
    <source>
        <dbReference type="ARBA" id="ARBA00004745"/>
    </source>
</evidence>
<dbReference type="GO" id="GO:0004368">
    <property type="term" value="F:glycerol-3-phosphate dehydrogenase (quinone) activity"/>
    <property type="evidence" value="ECO:0007669"/>
    <property type="project" value="UniProtKB-EC"/>
</dbReference>
<comment type="cofactor">
    <cofactor evidence="1 11">
        <name>FAD</name>
        <dbReference type="ChEBI" id="CHEBI:57692"/>
    </cofactor>
</comment>
<evidence type="ECO:0000313" key="14">
    <source>
        <dbReference type="Proteomes" id="UP001165289"/>
    </source>
</evidence>
<comment type="similarity">
    <text evidence="3 11">Belongs to the FAD-dependent glycerol-3-phosphate dehydrogenase family.</text>
</comment>
<evidence type="ECO:0000256" key="6">
    <source>
        <dbReference type="ARBA" id="ARBA00022737"/>
    </source>
</evidence>
<evidence type="ECO:0000256" key="4">
    <source>
        <dbReference type="ARBA" id="ARBA00013029"/>
    </source>
</evidence>
<dbReference type="InterPro" id="IPR038299">
    <property type="entry name" value="DAO_C_sf"/>
</dbReference>
<evidence type="ECO:0000256" key="10">
    <source>
        <dbReference type="ARBA" id="ARBA00023002"/>
    </source>
</evidence>
<dbReference type="InterPro" id="IPR036188">
    <property type="entry name" value="FAD/NAD-bd_sf"/>
</dbReference>
<dbReference type="InterPro" id="IPR031656">
    <property type="entry name" value="DAO_C"/>
</dbReference>
<dbReference type="InterPro" id="IPR018247">
    <property type="entry name" value="EF_Hand_1_Ca_BS"/>
</dbReference>
<keyword evidence="8" id="KW-0106">Calcium</keyword>
<dbReference type="PROSITE" id="PS00977">
    <property type="entry name" value="FAD_G3PDH_1"/>
    <property type="match status" value="1"/>
</dbReference>
<dbReference type="Pfam" id="PF01266">
    <property type="entry name" value="DAO"/>
    <property type="match status" value="1"/>
</dbReference>
<dbReference type="InterPro" id="IPR002048">
    <property type="entry name" value="EF_hand_dom"/>
</dbReference>
<dbReference type="PROSITE" id="PS00018">
    <property type="entry name" value="EF_HAND_1"/>
    <property type="match status" value="2"/>
</dbReference>
<evidence type="ECO:0000256" key="9">
    <source>
        <dbReference type="ARBA" id="ARBA00022946"/>
    </source>
</evidence>
<evidence type="ECO:0000256" key="8">
    <source>
        <dbReference type="ARBA" id="ARBA00022837"/>
    </source>
</evidence>
<dbReference type="Gene3D" id="1.10.238.10">
    <property type="entry name" value="EF-hand"/>
    <property type="match status" value="1"/>
</dbReference>
<dbReference type="EMBL" id="JAKMXF010000022">
    <property type="protein sequence ID" value="KAI6660919.1"/>
    <property type="molecule type" value="Genomic_DNA"/>
</dbReference>
<keyword evidence="10 11" id="KW-0560">Oxidoreductase</keyword>
<dbReference type="SUPFAM" id="SSF54373">
    <property type="entry name" value="FAD-linked reductases, C-terminal domain"/>
    <property type="match status" value="1"/>
</dbReference>
<comment type="caution">
    <text evidence="13">The sequence shown here is derived from an EMBL/GenBank/DDBJ whole genome shotgun (WGS) entry which is preliminary data.</text>
</comment>
<dbReference type="GO" id="GO:0005509">
    <property type="term" value="F:calcium ion binding"/>
    <property type="evidence" value="ECO:0007669"/>
    <property type="project" value="InterPro"/>
</dbReference>
<dbReference type="Gene3D" id="3.50.50.60">
    <property type="entry name" value="FAD/NAD(P)-binding domain"/>
    <property type="match status" value="1"/>
</dbReference>
<dbReference type="PANTHER" id="PTHR11985">
    <property type="entry name" value="GLYCEROL-3-PHOSPHATE DEHYDROGENASE"/>
    <property type="match status" value="1"/>
</dbReference>
<dbReference type="PROSITE" id="PS50222">
    <property type="entry name" value="EF_HAND_2"/>
    <property type="match status" value="2"/>
</dbReference>
<dbReference type="InterPro" id="IPR011992">
    <property type="entry name" value="EF-hand-dom_pair"/>
</dbReference>
<name>A0AAV7KL81_9METZ</name>